<feature type="modified residue" description="4-aspartylphosphate" evidence="2">
    <location>
        <position position="53"/>
    </location>
</feature>
<comment type="caution">
    <text evidence="4">The sequence shown here is derived from an EMBL/GenBank/DDBJ whole genome shotgun (WGS) entry which is preliminary data.</text>
</comment>
<dbReference type="GO" id="GO:0000160">
    <property type="term" value="P:phosphorelay signal transduction system"/>
    <property type="evidence" value="ECO:0007669"/>
    <property type="project" value="InterPro"/>
</dbReference>
<dbReference type="PANTHER" id="PTHR44591">
    <property type="entry name" value="STRESS RESPONSE REGULATOR PROTEIN 1"/>
    <property type="match status" value="1"/>
</dbReference>
<evidence type="ECO:0000313" key="4">
    <source>
        <dbReference type="EMBL" id="PIR74334.1"/>
    </source>
</evidence>
<dbReference type="PROSITE" id="PS50110">
    <property type="entry name" value="RESPONSE_REGULATORY"/>
    <property type="match status" value="1"/>
</dbReference>
<evidence type="ECO:0000256" key="2">
    <source>
        <dbReference type="PROSITE-ProRule" id="PRU00169"/>
    </source>
</evidence>
<dbReference type="Gene3D" id="3.40.50.2300">
    <property type="match status" value="1"/>
</dbReference>
<evidence type="ECO:0000256" key="1">
    <source>
        <dbReference type="ARBA" id="ARBA00022553"/>
    </source>
</evidence>
<evidence type="ECO:0000259" key="3">
    <source>
        <dbReference type="PROSITE" id="PS50110"/>
    </source>
</evidence>
<evidence type="ECO:0000313" key="5">
    <source>
        <dbReference type="Proteomes" id="UP000230154"/>
    </source>
</evidence>
<dbReference type="Pfam" id="PF00072">
    <property type="entry name" value="Response_reg"/>
    <property type="match status" value="1"/>
</dbReference>
<protein>
    <recommendedName>
        <fullName evidence="3">Response regulatory domain-containing protein</fullName>
    </recommendedName>
</protein>
<dbReference type="Proteomes" id="UP000230154">
    <property type="component" value="Unassembled WGS sequence"/>
</dbReference>
<dbReference type="AlphaFoldDB" id="A0A2H0TQC8"/>
<dbReference type="InterPro" id="IPR050595">
    <property type="entry name" value="Bact_response_regulator"/>
</dbReference>
<reference evidence="5" key="1">
    <citation type="submission" date="2017-09" db="EMBL/GenBank/DDBJ databases">
        <title>Depth-based differentiation of microbial function through sediment-hosted aquifers and enrichment of novel symbionts in the deep terrestrial subsurface.</title>
        <authorList>
            <person name="Probst A.J."/>
            <person name="Ladd B."/>
            <person name="Jarett J.K."/>
            <person name="Geller-Mcgrath D.E."/>
            <person name="Sieber C.M.K."/>
            <person name="Emerson J.B."/>
            <person name="Anantharaman K."/>
            <person name="Thomas B.C."/>
            <person name="Malmstrom R."/>
            <person name="Stieglmeier M."/>
            <person name="Klingl A."/>
            <person name="Woyke T."/>
            <person name="Ryan C.M."/>
            <person name="Banfield J.F."/>
        </authorList>
    </citation>
    <scope>NUCLEOTIDE SEQUENCE [LARGE SCALE GENOMIC DNA]</scope>
</reference>
<dbReference type="InterPro" id="IPR001789">
    <property type="entry name" value="Sig_transdc_resp-reg_receiver"/>
</dbReference>
<accession>A0A2H0TQC8</accession>
<dbReference type="EMBL" id="PFCB01000022">
    <property type="protein sequence ID" value="PIR74334.1"/>
    <property type="molecule type" value="Genomic_DNA"/>
</dbReference>
<dbReference type="InterPro" id="IPR011006">
    <property type="entry name" value="CheY-like_superfamily"/>
</dbReference>
<feature type="domain" description="Response regulatory" evidence="3">
    <location>
        <begin position="3"/>
        <end position="121"/>
    </location>
</feature>
<sequence length="125" mass="13852">MASLLIFEDNEGFRLLLCTLLTRLGHRVTVRESHVGVADIGPDCDRFTLIITDLEMPYRDGIAIVRQLHLQGARIPTVIMTGSTGARGHELQQLLDDGLVTRVIRKPTQVRDLVTEVVALLDALP</sequence>
<dbReference type="PANTHER" id="PTHR44591:SF3">
    <property type="entry name" value="RESPONSE REGULATORY DOMAIN-CONTAINING PROTEIN"/>
    <property type="match status" value="1"/>
</dbReference>
<dbReference type="SUPFAM" id="SSF52172">
    <property type="entry name" value="CheY-like"/>
    <property type="match status" value="1"/>
</dbReference>
<keyword evidence="1 2" id="KW-0597">Phosphoprotein</keyword>
<proteinExistence type="predicted"/>
<dbReference type="SMART" id="SM00448">
    <property type="entry name" value="REC"/>
    <property type="match status" value="1"/>
</dbReference>
<gene>
    <name evidence="4" type="ORF">COU35_02690</name>
</gene>
<name>A0A2H0TQC8_9BACT</name>
<organism evidence="4 5">
    <name type="scientific">Candidatus Magasanikbacteria bacterium CG10_big_fil_rev_8_21_14_0_10_47_10</name>
    <dbReference type="NCBI Taxonomy" id="1974652"/>
    <lineage>
        <taxon>Bacteria</taxon>
        <taxon>Candidatus Magasanikiibacteriota</taxon>
    </lineage>
</organism>